<feature type="compositionally biased region" description="Basic and acidic residues" evidence="1">
    <location>
        <begin position="123"/>
        <end position="140"/>
    </location>
</feature>
<keyword evidence="3" id="KW-1185">Reference proteome</keyword>
<sequence>HKLVAMKNPLESLQEEAPCPICLQYFTGAVTLQCRQVSQCWEGSDTAVEGQAPSVVHAVGPLSGSPTPQRVRRRPGRIKAGPQPSVAGLPPAGAAVSADARNGDTAQARGRDQELPELPRPYYDQEQRENSRGRYDQEPP</sequence>
<proteinExistence type="predicted"/>
<dbReference type="InterPro" id="IPR013083">
    <property type="entry name" value="Znf_RING/FYVE/PHD"/>
</dbReference>
<evidence type="ECO:0000256" key="1">
    <source>
        <dbReference type="SAM" id="MobiDB-lite"/>
    </source>
</evidence>
<organism evidence="2 3">
    <name type="scientific">Gopherus evgoodei</name>
    <name type="common">Goodes thornscrub tortoise</name>
    <dbReference type="NCBI Taxonomy" id="1825980"/>
    <lineage>
        <taxon>Eukaryota</taxon>
        <taxon>Metazoa</taxon>
        <taxon>Chordata</taxon>
        <taxon>Craniata</taxon>
        <taxon>Vertebrata</taxon>
        <taxon>Euteleostomi</taxon>
        <taxon>Archelosauria</taxon>
        <taxon>Testudinata</taxon>
        <taxon>Testudines</taxon>
        <taxon>Cryptodira</taxon>
        <taxon>Durocryptodira</taxon>
        <taxon>Testudinoidea</taxon>
        <taxon>Testudinidae</taxon>
        <taxon>Gopherus</taxon>
    </lineage>
</organism>
<dbReference type="SUPFAM" id="SSF57850">
    <property type="entry name" value="RING/U-box"/>
    <property type="match status" value="1"/>
</dbReference>
<evidence type="ECO:0000313" key="3">
    <source>
        <dbReference type="Proteomes" id="UP000694390"/>
    </source>
</evidence>
<dbReference type="Ensembl" id="ENSGEVT00005024295.1">
    <property type="protein sequence ID" value="ENSGEVP00005023100.1"/>
    <property type="gene ID" value="ENSGEVG00005016419.1"/>
</dbReference>
<protein>
    <submittedName>
        <fullName evidence="2">Uncharacterized protein</fullName>
    </submittedName>
</protein>
<feature type="region of interest" description="Disordered" evidence="1">
    <location>
        <begin position="54"/>
        <end position="140"/>
    </location>
</feature>
<dbReference type="Gene3D" id="3.30.40.10">
    <property type="entry name" value="Zinc/RING finger domain, C3HC4 (zinc finger)"/>
    <property type="match status" value="1"/>
</dbReference>
<name>A0A8C4YC88_9SAUR</name>
<reference evidence="2" key="1">
    <citation type="submission" date="2025-08" db="UniProtKB">
        <authorList>
            <consortium name="Ensembl"/>
        </authorList>
    </citation>
    <scope>IDENTIFICATION</scope>
</reference>
<dbReference type="AlphaFoldDB" id="A0A8C4YC88"/>
<dbReference type="Proteomes" id="UP000694390">
    <property type="component" value="Unassembled WGS sequence"/>
</dbReference>
<reference evidence="2" key="2">
    <citation type="submission" date="2025-09" db="UniProtKB">
        <authorList>
            <consortium name="Ensembl"/>
        </authorList>
    </citation>
    <scope>IDENTIFICATION</scope>
</reference>
<dbReference type="OrthoDB" id="9049620at2759"/>
<accession>A0A8C4YC88</accession>
<evidence type="ECO:0000313" key="2">
    <source>
        <dbReference type="Ensembl" id="ENSGEVP00005023100.1"/>
    </source>
</evidence>